<dbReference type="InParanoid" id="F0ZTS7"/>
<name>F0ZTS7_DICPU</name>
<organism evidence="4 5">
    <name type="scientific">Dictyostelium purpureum</name>
    <name type="common">Slime mold</name>
    <dbReference type="NCBI Taxonomy" id="5786"/>
    <lineage>
        <taxon>Eukaryota</taxon>
        <taxon>Amoebozoa</taxon>
        <taxon>Evosea</taxon>
        <taxon>Eumycetozoa</taxon>
        <taxon>Dictyostelia</taxon>
        <taxon>Dictyosteliales</taxon>
        <taxon>Dictyosteliaceae</taxon>
        <taxon>Dictyostelium</taxon>
    </lineage>
</organism>
<dbReference type="KEGG" id="dpp:DICPUDRAFT_98819"/>
<dbReference type="SMART" id="SM00753">
    <property type="entry name" value="PAM"/>
    <property type="match status" value="1"/>
</dbReference>
<sequence length="446" mass="51241">MRYIISVLRQTSSIRKKLTQKVLTQIINQVFSHANYTTKKNFLLSFLKSNESMDVDSSKETTVTPQSHLNVEVEGYVYLLVLIHLIDQEKYEDSTKVSSALIETIQSNNRVTLYPLSSKIFFYYSLSFEMVNKLQDVRPTLLTALRTATLRHNDEGQATIINLILRNYLEYNLYEQADKLLSNTQFPESASSNQFARYYYYQGRIKAIQLDYSSAFNFLTQAIRKAPQNSAGGFRRTVYKLLSIVQLLMGEIPERSIFSQKQLKVALKPYFHLTQAVRVGDLNSFSQTLEQYASNFKSDHTYTLVQRLRTNVIKTGLKKINSAYSRISFQDICKKLKFDGTTQDIMFIIAKTIKDGVIDATINYEGGYLQSRETVDAYSTQEPLNAFSNRIDICLKIHNDSLKAMRFHPDLNKAETEKIAEVAKTIKQEMERAAEESSDNEADPDF</sequence>
<evidence type="ECO:0000313" key="4">
    <source>
        <dbReference type="EMBL" id="EGC32659.1"/>
    </source>
</evidence>
<dbReference type="VEuPathDB" id="AmoebaDB:DICPUDRAFT_98819"/>
<dbReference type="PANTHER" id="PTHR10758:SF2">
    <property type="entry name" value="26S PROTEASOME NON-ATPASE REGULATORY SUBUNIT 3"/>
    <property type="match status" value="1"/>
</dbReference>
<evidence type="ECO:0000256" key="1">
    <source>
        <dbReference type="ARBA" id="ARBA00007912"/>
    </source>
</evidence>
<dbReference type="OMA" id="AKVYFYF"/>
<dbReference type="InterPro" id="IPR000717">
    <property type="entry name" value="PCI_dom"/>
</dbReference>
<dbReference type="PANTHER" id="PTHR10758">
    <property type="entry name" value="26S PROTEASOME NON-ATPASE REGULATORY SUBUNIT 3/COP9 SIGNALOSOME COMPLEX SUBUNIT 3"/>
    <property type="match status" value="1"/>
</dbReference>
<dbReference type="EMBL" id="GL871182">
    <property type="protein sequence ID" value="EGC32659.1"/>
    <property type="molecule type" value="Genomic_DNA"/>
</dbReference>
<dbReference type="GO" id="GO:0008541">
    <property type="term" value="C:proteasome regulatory particle, lid subcomplex"/>
    <property type="evidence" value="ECO:0000318"/>
    <property type="project" value="GO_Central"/>
</dbReference>
<dbReference type="PROSITE" id="PS50250">
    <property type="entry name" value="PCI"/>
    <property type="match status" value="1"/>
</dbReference>
<reference evidence="5" key="1">
    <citation type="journal article" date="2011" name="Genome Biol.">
        <title>Comparative genomics of the social amoebae Dictyostelium discoideum and Dictyostelium purpureum.</title>
        <authorList>
            <consortium name="US DOE Joint Genome Institute (JGI-PGF)"/>
            <person name="Sucgang R."/>
            <person name="Kuo A."/>
            <person name="Tian X."/>
            <person name="Salerno W."/>
            <person name="Parikh A."/>
            <person name="Feasley C.L."/>
            <person name="Dalin E."/>
            <person name="Tu H."/>
            <person name="Huang E."/>
            <person name="Barry K."/>
            <person name="Lindquist E."/>
            <person name="Shapiro H."/>
            <person name="Bruce D."/>
            <person name="Schmutz J."/>
            <person name="Salamov A."/>
            <person name="Fey P."/>
            <person name="Gaudet P."/>
            <person name="Anjard C."/>
            <person name="Babu M.M."/>
            <person name="Basu S."/>
            <person name="Bushmanova Y."/>
            <person name="van der Wel H."/>
            <person name="Katoh-Kurasawa M."/>
            <person name="Dinh C."/>
            <person name="Coutinho P.M."/>
            <person name="Saito T."/>
            <person name="Elias M."/>
            <person name="Schaap P."/>
            <person name="Kay R.R."/>
            <person name="Henrissat B."/>
            <person name="Eichinger L."/>
            <person name="Rivero F."/>
            <person name="Putnam N.H."/>
            <person name="West C.M."/>
            <person name="Loomis W.F."/>
            <person name="Chisholm R.L."/>
            <person name="Shaulsky G."/>
            <person name="Strassmann J.E."/>
            <person name="Queller D.C."/>
            <person name="Kuspa A."/>
            <person name="Grigoriev I.V."/>
        </authorList>
    </citation>
    <scope>NUCLEOTIDE SEQUENCE [LARGE SCALE GENOMIC DNA]</scope>
    <source>
        <strain evidence="5">QSDP1</strain>
    </source>
</reference>
<proteinExistence type="inferred from homology"/>
<dbReference type="RefSeq" id="XP_003290828.1">
    <property type="nucleotide sequence ID" value="XM_003290780.1"/>
</dbReference>
<dbReference type="Proteomes" id="UP000001064">
    <property type="component" value="Unassembled WGS sequence"/>
</dbReference>
<dbReference type="GeneID" id="10508514"/>
<feature type="domain" description="PCI" evidence="3">
    <location>
        <begin position="196"/>
        <end position="376"/>
    </location>
</feature>
<protein>
    <recommendedName>
        <fullName evidence="3">PCI domain-containing protein</fullName>
    </recommendedName>
</protein>
<dbReference type="GO" id="GO:0030234">
    <property type="term" value="F:enzyme regulator activity"/>
    <property type="evidence" value="ECO:0007669"/>
    <property type="project" value="InterPro"/>
</dbReference>
<dbReference type="InterPro" id="IPR013586">
    <property type="entry name" value="PSMD3_C"/>
</dbReference>
<dbReference type="Pfam" id="PF25573">
    <property type="entry name" value="TPR_PSMD3_N"/>
    <property type="match status" value="1"/>
</dbReference>
<dbReference type="GO" id="GO:0006511">
    <property type="term" value="P:ubiquitin-dependent protein catabolic process"/>
    <property type="evidence" value="ECO:0000318"/>
    <property type="project" value="GO_Central"/>
</dbReference>
<evidence type="ECO:0000313" key="5">
    <source>
        <dbReference type="Proteomes" id="UP000001064"/>
    </source>
</evidence>
<gene>
    <name evidence="4" type="ORF">DICPUDRAFT_98819</name>
</gene>
<dbReference type="STRING" id="5786.F0ZTS7"/>
<dbReference type="InterPro" id="IPR057985">
    <property type="entry name" value="TPR_PSMD3_N"/>
</dbReference>
<dbReference type="SMART" id="SM00088">
    <property type="entry name" value="PINT"/>
    <property type="match status" value="1"/>
</dbReference>
<keyword evidence="2" id="KW-0647">Proteasome</keyword>
<dbReference type="Pfam" id="PF08375">
    <property type="entry name" value="Rpn3_C"/>
    <property type="match status" value="1"/>
</dbReference>
<dbReference type="eggNOG" id="KOG2581">
    <property type="taxonomic scope" value="Eukaryota"/>
</dbReference>
<dbReference type="Pfam" id="PF01399">
    <property type="entry name" value="PCI"/>
    <property type="match status" value="1"/>
</dbReference>
<dbReference type="OrthoDB" id="1713558at2759"/>
<dbReference type="FunCoup" id="F0ZTS7">
    <property type="interactions" value="892"/>
</dbReference>
<evidence type="ECO:0000259" key="3">
    <source>
        <dbReference type="PROSITE" id="PS50250"/>
    </source>
</evidence>
<dbReference type="InterPro" id="IPR036390">
    <property type="entry name" value="WH_DNA-bd_sf"/>
</dbReference>
<accession>F0ZTS7</accession>
<dbReference type="SUPFAM" id="SSF46785">
    <property type="entry name" value="Winged helix' DNA-binding domain"/>
    <property type="match status" value="1"/>
</dbReference>
<evidence type="ECO:0000256" key="2">
    <source>
        <dbReference type="ARBA" id="ARBA00022942"/>
    </source>
</evidence>
<dbReference type="AlphaFoldDB" id="F0ZTS7"/>
<dbReference type="InterPro" id="IPR050756">
    <property type="entry name" value="CSN3"/>
</dbReference>
<dbReference type="GO" id="GO:0042176">
    <property type="term" value="P:regulation of protein catabolic process"/>
    <property type="evidence" value="ECO:0007669"/>
    <property type="project" value="InterPro"/>
</dbReference>
<comment type="similarity">
    <text evidence="1">Belongs to the proteasome subunit S3 family.</text>
</comment>
<keyword evidence="5" id="KW-1185">Reference proteome</keyword>